<proteinExistence type="predicted"/>
<accession>Q72FZ4</accession>
<feature type="domain" description="YhaN AAA" evidence="4">
    <location>
        <begin position="1"/>
        <end position="209"/>
    </location>
</feature>
<dbReference type="RefSeq" id="WP_010937380.1">
    <property type="nucleotide sequence ID" value="NC_002937.3"/>
</dbReference>
<dbReference type="PANTHER" id="PTHR41259">
    <property type="entry name" value="DOUBLE-STRAND BREAK REPAIR RAD50 ATPASE, PUTATIVE-RELATED"/>
    <property type="match status" value="1"/>
</dbReference>
<keyword evidence="3" id="KW-0472">Membrane</keyword>
<reference evidence="5 6" key="1">
    <citation type="journal article" date="2004" name="Nat. Biotechnol.">
        <title>The genome sequence of the anaerobic, sulfate-reducing bacterium Desulfovibrio vulgaris Hildenborough.</title>
        <authorList>
            <person name="Heidelberg J.F."/>
            <person name="Seshadri R."/>
            <person name="Haveman S.A."/>
            <person name="Hemme C.L."/>
            <person name="Paulsen I.T."/>
            <person name="Kolonay J.F."/>
            <person name="Eisen J.A."/>
            <person name="Ward N."/>
            <person name="Methe B."/>
            <person name="Brinkac L.M."/>
            <person name="Daugherty S.C."/>
            <person name="Deboy R.T."/>
            <person name="Dodson R.J."/>
            <person name="Durkin A.S."/>
            <person name="Madupu R."/>
            <person name="Nelson W.C."/>
            <person name="Sullivan S.A."/>
            <person name="Fouts D."/>
            <person name="Haft D.H."/>
            <person name="Selengut J."/>
            <person name="Peterson J.D."/>
            <person name="Davidsen T.M."/>
            <person name="Zafar N."/>
            <person name="Zhou L."/>
            <person name="Radune D."/>
            <person name="Dimitrov G."/>
            <person name="Hance M."/>
            <person name="Tran K."/>
            <person name="Khouri H."/>
            <person name="Gill J."/>
            <person name="Utterback T.R."/>
            <person name="Feldblyum T.V."/>
            <person name="Wall J.D."/>
            <person name="Voordouw G."/>
            <person name="Fraser C.M."/>
        </authorList>
    </citation>
    <scope>NUCLEOTIDE SEQUENCE [LARGE SCALE GENOMIC DNA]</scope>
    <source>
        <strain evidence="6">ATCC 29579 / DSM 644 / NCIMB 8303 / VKM B-1760 / Hildenborough</strain>
    </source>
</reference>
<evidence type="ECO:0000256" key="3">
    <source>
        <dbReference type="SAM" id="Phobius"/>
    </source>
</evidence>
<feature type="compositionally biased region" description="Polar residues" evidence="2">
    <location>
        <begin position="634"/>
        <end position="654"/>
    </location>
</feature>
<evidence type="ECO:0000313" key="5">
    <source>
        <dbReference type="EMBL" id="AAS94553.1"/>
    </source>
</evidence>
<dbReference type="Proteomes" id="UP000002194">
    <property type="component" value="Chromosome"/>
</dbReference>
<dbReference type="PANTHER" id="PTHR41259:SF1">
    <property type="entry name" value="DOUBLE-STRAND BREAK REPAIR RAD50 ATPASE, PUTATIVE-RELATED"/>
    <property type="match status" value="1"/>
</dbReference>
<dbReference type="InterPro" id="IPR038734">
    <property type="entry name" value="YhaN_AAA"/>
</dbReference>
<keyword evidence="3" id="KW-0812">Transmembrane</keyword>
<sequence>MRIVNGHIDGFGILPPQALPDLTPGLSVFLGRNEAGKSTCLDFFRAMLAGYPDGRSREGKQRSGAPLNGGAGGGSLLLETGLAGRVRLTRKPGGNGGQLSLADAEGAPLDAMLAERLFAGVTREVYRNVYGFSLDELQSFQSLNAEGVRNALYGASFGMGVRPPGEALKQLDGQLADLFKNGGQKPVINQLLARLKQVRDTLRNHESDAATYQRTAERLALLETELADLRQRRSSIEDDTARLARRITAWQHWEESVRLEGQLDALSPVVTAFPADGVRRLEELLERAEERALTETNLRTRQQRLDEALEGLRPDTALLAVLPDIDTLTERKASCRNAMGALPGLAADLAHAREMLATRLAALGPDWTVERARALDRSLFARERIAGHEKALLDAASDEQRAADELARCQREHDSTAQDVALAQTALDAMPAAKVTPLSPEAAERLATRLDRAAGALGDLPQARHALSSAREATRDALKGLLPAAFTTPHHDGDAADATAMASGTTDGAADRPDAQETQGAALGAAPGATQLAARLLTAREDLLALDHAVSTSRDAAEAARREAVQTTTDLATARERLGEAQRRAIAAHDALTCEVFGNAPPHHGSADATGDATGDALPGGLTHGNAHDVPGRMTSNVGNSAQDTSGLRTSGQRASRLADITPLASAIETRAAALRRLSRVAADLRTERNTLDGIEERLAAHNAATPAGRGNSTLAGLGAALCVCGVGLLATLLPAVAALPATASLLALLGGITVASPLGTALAVAGLGFTAATWPRKAPGLAAHTAETTRLAARRDTLHTTCARLTDEVGVLTAQVGAEGADDAALERAAARIERWRDALATLRRHLEECETCSSETNRVAMRDDTARQHAEEATRHHAKACAALEAALAAIAPGLQLQAVPPLMERAATLRALTDREADAARTVAALEAHVAALATEAATVPDLATLSLPEGAALAEMVRSYLAAQRDAARLWQERRQAEAALATARQRLERCRAAQTAAEKVLREAAHRTASTQDAWRDLLAAQGLDASLTPATARDALSIAEECITLDDRGQRLLADIRQRETERDALVVPLAALCARLGRTPGTLTAALAAGEGGTAGQHAPASLPTAARPSETDMGTAIDWLATLDALSRAAHEAHAQQERRDRLLNERAVLVEELESATTALTTTRAAIEALLAEGAARDTETFRHRAAAWETRNDLLRQLAERHNALAVAAGDEPLEALRTALAATDLATLEEDIATLRAEREHLRARESESMDEAATLRASMNALATADTLAALRRQEASLLETIRQNGLVWARHALARHFLVNAKRRFEQERQPQVIRDASAIFATITDGAWTGIAASLEDNSLHVTPPHGEAIAPEALSRGTQEQLYLALRLAYIRSHAAHAEPLPVVMDDILVNFDPARAARTARALATLARGDATGPGHQILFFTCHPHTVSLLLDTVPEAQSFTVESGRMAPA</sequence>
<protein>
    <recommendedName>
        <fullName evidence="4">YhaN AAA domain-containing protein</fullName>
    </recommendedName>
</protein>
<dbReference type="EMBL" id="AE017285">
    <property type="protein sequence ID" value="AAS94553.1"/>
    <property type="molecule type" value="Genomic_DNA"/>
</dbReference>
<feature type="region of interest" description="Disordered" evidence="2">
    <location>
        <begin position="488"/>
        <end position="515"/>
    </location>
</feature>
<keyword evidence="6" id="KW-1185">Reference proteome</keyword>
<feature type="transmembrane region" description="Helical" evidence="3">
    <location>
        <begin position="746"/>
        <end position="770"/>
    </location>
</feature>
<dbReference type="SUPFAM" id="SSF52540">
    <property type="entry name" value="P-loop containing nucleoside triphosphate hydrolases"/>
    <property type="match status" value="1"/>
</dbReference>
<dbReference type="Pfam" id="PF13514">
    <property type="entry name" value="AAA_27"/>
    <property type="match status" value="1"/>
</dbReference>
<dbReference type="eggNOG" id="COG4717">
    <property type="taxonomic scope" value="Bacteria"/>
</dbReference>
<dbReference type="Gene3D" id="3.40.50.300">
    <property type="entry name" value="P-loop containing nucleotide triphosphate hydrolases"/>
    <property type="match status" value="2"/>
</dbReference>
<feature type="coiled-coil region" evidence="1">
    <location>
        <begin position="188"/>
        <end position="246"/>
    </location>
</feature>
<dbReference type="KEGG" id="dvu:DVU_0069"/>
<dbReference type="OrthoDB" id="9764467at2"/>
<dbReference type="STRING" id="882.DVU_0069"/>
<feature type="transmembrane region" description="Helical" evidence="3">
    <location>
        <begin position="715"/>
        <end position="734"/>
    </location>
</feature>
<feature type="compositionally biased region" description="Low complexity" evidence="2">
    <location>
        <begin position="607"/>
        <end position="621"/>
    </location>
</feature>
<keyword evidence="1" id="KW-0175">Coiled coil</keyword>
<gene>
    <name evidence="5" type="ordered locus">DVU_0069</name>
</gene>
<name>Q72FZ4_NITV2</name>
<dbReference type="eggNOG" id="COG0419">
    <property type="taxonomic scope" value="Bacteria"/>
</dbReference>
<keyword evidence="3" id="KW-1133">Transmembrane helix</keyword>
<evidence type="ECO:0000313" key="6">
    <source>
        <dbReference type="Proteomes" id="UP000002194"/>
    </source>
</evidence>
<evidence type="ECO:0000256" key="1">
    <source>
        <dbReference type="SAM" id="Coils"/>
    </source>
</evidence>
<feature type="coiled-coil region" evidence="1">
    <location>
        <begin position="1134"/>
        <end position="1168"/>
    </location>
</feature>
<dbReference type="EnsemblBacteria" id="AAS94553">
    <property type="protein sequence ID" value="AAS94553"/>
    <property type="gene ID" value="DVU_0069"/>
</dbReference>
<dbReference type="PATRIC" id="fig|882.5.peg.69"/>
<organism evidence="5 6">
    <name type="scientific">Nitratidesulfovibrio vulgaris (strain ATCC 29579 / DSM 644 / CCUG 34227 / NCIMB 8303 / VKM B-1760 / Hildenborough)</name>
    <name type="common">Desulfovibrio vulgaris</name>
    <dbReference type="NCBI Taxonomy" id="882"/>
    <lineage>
        <taxon>Bacteria</taxon>
        <taxon>Pseudomonadati</taxon>
        <taxon>Thermodesulfobacteriota</taxon>
        <taxon>Desulfovibrionia</taxon>
        <taxon>Desulfovibrionales</taxon>
        <taxon>Desulfovibrionaceae</taxon>
        <taxon>Nitratidesulfovibrio</taxon>
    </lineage>
</organism>
<feature type="region of interest" description="Disordered" evidence="2">
    <location>
        <begin position="600"/>
        <end position="655"/>
    </location>
</feature>
<evidence type="ECO:0000259" key="4">
    <source>
        <dbReference type="Pfam" id="PF13514"/>
    </source>
</evidence>
<dbReference type="PaxDb" id="882-DVU_0069"/>
<dbReference type="HOGENOM" id="CLU_006135_0_1_7"/>
<dbReference type="InterPro" id="IPR027417">
    <property type="entry name" value="P-loop_NTPase"/>
</dbReference>
<evidence type="ECO:0000256" key="2">
    <source>
        <dbReference type="SAM" id="MobiDB-lite"/>
    </source>
</evidence>